<dbReference type="Gene3D" id="2.60.40.230">
    <property type="entry name" value="Neocarzinostatin-like"/>
    <property type="match status" value="1"/>
</dbReference>
<name>A0A840DHN7_9MICO</name>
<accession>A0A840DHN7</accession>
<evidence type="ECO:0000313" key="1">
    <source>
        <dbReference type="EMBL" id="MBB4072250.1"/>
    </source>
</evidence>
<proteinExistence type="predicted"/>
<dbReference type="RefSeq" id="WP_183305093.1">
    <property type="nucleotide sequence ID" value="NZ_JACIFD010000024.1"/>
</dbReference>
<organism evidence="1 2">
    <name type="scientific">Canibacter oris</name>
    <dbReference type="NCBI Taxonomy" id="1365628"/>
    <lineage>
        <taxon>Bacteria</taxon>
        <taxon>Bacillati</taxon>
        <taxon>Actinomycetota</taxon>
        <taxon>Actinomycetes</taxon>
        <taxon>Micrococcales</taxon>
        <taxon>Microbacteriaceae</taxon>
        <taxon>Canibacter</taxon>
    </lineage>
</organism>
<dbReference type="SUPFAM" id="SSF49319">
    <property type="entry name" value="Actinoxanthin-like"/>
    <property type="match status" value="1"/>
</dbReference>
<dbReference type="InterPro" id="IPR027273">
    <property type="entry name" value="Neocarzinostatin-like"/>
</dbReference>
<comment type="caution">
    <text evidence="1">The sequence shown here is derived from an EMBL/GenBank/DDBJ whole genome shotgun (WGS) entry which is preliminary data.</text>
</comment>
<gene>
    <name evidence="1" type="ORF">F5897_001580</name>
</gene>
<dbReference type="EMBL" id="JACIFD010000024">
    <property type="protein sequence ID" value="MBB4072250.1"/>
    <property type="molecule type" value="Genomic_DNA"/>
</dbReference>
<keyword evidence="2" id="KW-1185">Reference proteome</keyword>
<dbReference type="AlphaFoldDB" id="A0A840DHN7"/>
<dbReference type="Proteomes" id="UP000571183">
    <property type="component" value="Unassembled WGS sequence"/>
</dbReference>
<evidence type="ECO:0000313" key="2">
    <source>
        <dbReference type="Proteomes" id="UP000571183"/>
    </source>
</evidence>
<reference evidence="1" key="1">
    <citation type="submission" date="2020-08" db="EMBL/GenBank/DDBJ databases">
        <title>Sequencing the genomes of 1000 actinobacteria strains.</title>
        <authorList>
            <person name="Klenk H.-P."/>
        </authorList>
    </citation>
    <scope>NUCLEOTIDE SEQUENCE [LARGE SCALE GENOMIC DNA]</scope>
    <source>
        <strain evidence="1">DSM 27064</strain>
    </source>
</reference>
<protein>
    <submittedName>
        <fullName evidence="1">Uncharacterized protein</fullName>
    </submittedName>
</protein>
<sequence length="208" mass="21624">MKKRPLLIALTVLLGLLLIAAAVVFVPILTHQSAGGSGQDLAATSGHTVTAVGEDGNTRTLTVTTAAGAPADMQALHPGEVVTVHGTGYDSGIGIYVSFCQIPVAGGRLGPCLGEIPATEDLATAAQGQLLTSAWITDDLLWRQFATHGWQNAQAGEFKIDLLVPAVSSNGLDCTVTACALVTRADHTALKDRVQDIMLPVQFETVNQ</sequence>